<reference evidence="2 3" key="1">
    <citation type="submission" date="2018-06" db="EMBL/GenBank/DDBJ databases">
        <title>Genomic Encyclopedia of Type Strains, Phase IV (KMG-IV): sequencing the most valuable type-strain genomes for metagenomic binning, comparative biology and taxonomic classification.</title>
        <authorList>
            <person name="Goeker M."/>
        </authorList>
    </citation>
    <scope>NUCLEOTIDE SEQUENCE [LARGE SCALE GENOMIC DNA]</scope>
    <source>
        <strain evidence="2 3">DSM 25532</strain>
    </source>
</reference>
<dbReference type="RefSeq" id="WP_113961713.1">
    <property type="nucleotide sequence ID" value="NZ_QNRR01000015.1"/>
</dbReference>
<gene>
    <name evidence="2" type="ORF">DES53_11577</name>
</gene>
<protein>
    <submittedName>
        <fullName evidence="2">Uncharacterized protein</fullName>
    </submittedName>
</protein>
<organism evidence="2 3">
    <name type="scientific">Roseimicrobium gellanilyticum</name>
    <dbReference type="NCBI Taxonomy" id="748857"/>
    <lineage>
        <taxon>Bacteria</taxon>
        <taxon>Pseudomonadati</taxon>
        <taxon>Verrucomicrobiota</taxon>
        <taxon>Verrucomicrobiia</taxon>
        <taxon>Verrucomicrobiales</taxon>
        <taxon>Verrucomicrobiaceae</taxon>
        <taxon>Roseimicrobium</taxon>
    </lineage>
</organism>
<proteinExistence type="predicted"/>
<evidence type="ECO:0000313" key="2">
    <source>
        <dbReference type="EMBL" id="RBP36936.1"/>
    </source>
</evidence>
<dbReference type="EMBL" id="QNRR01000015">
    <property type="protein sequence ID" value="RBP36936.1"/>
    <property type="molecule type" value="Genomic_DNA"/>
</dbReference>
<sequence>MPRRAKLITLGIFLVLLAIPVMHVARGWGLVEPLRFRHVPPAPDAVPLTRSLGTVAVEVIAENQTATPVDILAEWYLDSPPPDSSLHGLLMTSLVEQSMGVPGYWRVRVPAYGSARILLDLTPERRQQMGEGRGHVGYAFQSGPKATLTRASHWLAARLPKSWHRFLPKPSASRGAAPIDVPPHTGSK</sequence>
<name>A0A366H6P9_9BACT</name>
<feature type="region of interest" description="Disordered" evidence="1">
    <location>
        <begin position="169"/>
        <end position="188"/>
    </location>
</feature>
<comment type="caution">
    <text evidence="2">The sequence shown here is derived from an EMBL/GenBank/DDBJ whole genome shotgun (WGS) entry which is preliminary data.</text>
</comment>
<dbReference type="AlphaFoldDB" id="A0A366H6P9"/>
<accession>A0A366H6P9</accession>
<evidence type="ECO:0000313" key="3">
    <source>
        <dbReference type="Proteomes" id="UP000253426"/>
    </source>
</evidence>
<evidence type="ECO:0000256" key="1">
    <source>
        <dbReference type="SAM" id="MobiDB-lite"/>
    </source>
</evidence>
<keyword evidence="3" id="KW-1185">Reference proteome</keyword>
<dbReference type="Proteomes" id="UP000253426">
    <property type="component" value="Unassembled WGS sequence"/>
</dbReference>